<dbReference type="EMBL" id="ML978068">
    <property type="protein sequence ID" value="KAF2017362.1"/>
    <property type="molecule type" value="Genomic_DNA"/>
</dbReference>
<sequence length="120" mass="13239">MHSLGCYLGALRAVRCVVVNTHRHGVLWNDGAVMRQDVLVRCLCGARSPMMTRSILWLARSSISLPGDTAGDERTPIATSTPRVHRTITSPSLSTPGKSPIGHQKSYGERLTQEKRIFRT</sequence>
<evidence type="ECO:0000256" key="1">
    <source>
        <dbReference type="SAM" id="MobiDB-lite"/>
    </source>
</evidence>
<keyword evidence="3" id="KW-1185">Reference proteome</keyword>
<accession>A0A6A5XW06</accession>
<evidence type="ECO:0000313" key="2">
    <source>
        <dbReference type="EMBL" id="KAF2017362.1"/>
    </source>
</evidence>
<dbReference type="RefSeq" id="XP_033385701.1">
    <property type="nucleotide sequence ID" value="XM_033521237.1"/>
</dbReference>
<organism evidence="2 3">
    <name type="scientific">Aaosphaeria arxii CBS 175.79</name>
    <dbReference type="NCBI Taxonomy" id="1450172"/>
    <lineage>
        <taxon>Eukaryota</taxon>
        <taxon>Fungi</taxon>
        <taxon>Dikarya</taxon>
        <taxon>Ascomycota</taxon>
        <taxon>Pezizomycotina</taxon>
        <taxon>Dothideomycetes</taxon>
        <taxon>Pleosporomycetidae</taxon>
        <taxon>Pleosporales</taxon>
        <taxon>Pleosporales incertae sedis</taxon>
        <taxon>Aaosphaeria</taxon>
    </lineage>
</organism>
<feature type="compositionally biased region" description="Polar residues" evidence="1">
    <location>
        <begin position="77"/>
        <end position="97"/>
    </location>
</feature>
<protein>
    <submittedName>
        <fullName evidence="2">Uncharacterized protein</fullName>
    </submittedName>
</protein>
<dbReference type="AlphaFoldDB" id="A0A6A5XW06"/>
<dbReference type="Proteomes" id="UP000799778">
    <property type="component" value="Unassembled WGS sequence"/>
</dbReference>
<feature type="region of interest" description="Disordered" evidence="1">
    <location>
        <begin position="67"/>
        <end position="120"/>
    </location>
</feature>
<dbReference type="GeneID" id="54278634"/>
<evidence type="ECO:0000313" key="3">
    <source>
        <dbReference type="Proteomes" id="UP000799778"/>
    </source>
</evidence>
<gene>
    <name evidence="2" type="ORF">BU24DRAFT_149190</name>
</gene>
<feature type="compositionally biased region" description="Basic and acidic residues" evidence="1">
    <location>
        <begin position="106"/>
        <end position="120"/>
    </location>
</feature>
<proteinExistence type="predicted"/>
<reference evidence="2" key="1">
    <citation type="journal article" date="2020" name="Stud. Mycol.">
        <title>101 Dothideomycetes genomes: a test case for predicting lifestyles and emergence of pathogens.</title>
        <authorList>
            <person name="Haridas S."/>
            <person name="Albert R."/>
            <person name="Binder M."/>
            <person name="Bloem J."/>
            <person name="Labutti K."/>
            <person name="Salamov A."/>
            <person name="Andreopoulos B."/>
            <person name="Baker S."/>
            <person name="Barry K."/>
            <person name="Bills G."/>
            <person name="Bluhm B."/>
            <person name="Cannon C."/>
            <person name="Castanera R."/>
            <person name="Culley D."/>
            <person name="Daum C."/>
            <person name="Ezra D."/>
            <person name="Gonzalez J."/>
            <person name="Henrissat B."/>
            <person name="Kuo A."/>
            <person name="Liang C."/>
            <person name="Lipzen A."/>
            <person name="Lutzoni F."/>
            <person name="Magnuson J."/>
            <person name="Mondo S."/>
            <person name="Nolan M."/>
            <person name="Ohm R."/>
            <person name="Pangilinan J."/>
            <person name="Park H.-J."/>
            <person name="Ramirez L."/>
            <person name="Alfaro M."/>
            <person name="Sun H."/>
            <person name="Tritt A."/>
            <person name="Yoshinaga Y."/>
            <person name="Zwiers L.-H."/>
            <person name="Turgeon B."/>
            <person name="Goodwin S."/>
            <person name="Spatafora J."/>
            <person name="Crous P."/>
            <person name="Grigoriev I."/>
        </authorList>
    </citation>
    <scope>NUCLEOTIDE SEQUENCE</scope>
    <source>
        <strain evidence="2">CBS 175.79</strain>
    </source>
</reference>
<name>A0A6A5XW06_9PLEO</name>